<keyword evidence="7" id="KW-1185">Reference proteome</keyword>
<dbReference type="GO" id="GO:0009982">
    <property type="term" value="F:pseudouridine synthase activity"/>
    <property type="evidence" value="ECO:0007669"/>
    <property type="project" value="InterPro"/>
</dbReference>
<dbReference type="STRING" id="45286.A0A0X8HTB2"/>
<feature type="compositionally biased region" description="Basic and acidic residues" evidence="4">
    <location>
        <begin position="1"/>
        <end position="11"/>
    </location>
</feature>
<reference evidence="6 7" key="1">
    <citation type="submission" date="2016-01" db="EMBL/GenBank/DDBJ databases">
        <title>Genome sequence of the yeast Holleya sinecauda.</title>
        <authorList>
            <person name="Dietrich F.S."/>
        </authorList>
    </citation>
    <scope>NUCLEOTIDE SEQUENCE [LARGE SCALE GENOMIC DNA]</scope>
    <source>
        <strain evidence="6 7">ATCC 58844</strain>
    </source>
</reference>
<protein>
    <submittedName>
        <fullName evidence="6">HEL154Cp</fullName>
    </submittedName>
</protein>
<keyword evidence="2" id="KW-0819">tRNA processing</keyword>
<dbReference type="PANTHER" id="PTHR13326:SF21">
    <property type="entry name" value="PSEUDOURIDYLATE SYNTHASE PUS7L"/>
    <property type="match status" value="1"/>
</dbReference>
<evidence type="ECO:0000256" key="3">
    <source>
        <dbReference type="ARBA" id="ARBA00023235"/>
    </source>
</evidence>
<dbReference type="EMBL" id="CP014245">
    <property type="protein sequence ID" value="AMD21127.1"/>
    <property type="molecule type" value="Genomic_DNA"/>
</dbReference>
<evidence type="ECO:0000313" key="6">
    <source>
        <dbReference type="EMBL" id="AMD21127.1"/>
    </source>
</evidence>
<dbReference type="PROSITE" id="PS50984">
    <property type="entry name" value="TRUD"/>
    <property type="match status" value="1"/>
</dbReference>
<dbReference type="AlphaFoldDB" id="A0A0X8HTB2"/>
<dbReference type="RefSeq" id="XP_017988123.1">
    <property type="nucleotide sequence ID" value="XM_018132596.1"/>
</dbReference>
<keyword evidence="3" id="KW-0413">Isomerase</keyword>
<sequence>MSQENNKRSVDDTSNSATKKPKTTDNTGISEADVGISHYITAELPGFRGQIKQRYSDFMVNEVKKDGETVYLTDKGFKMPKREKPSAEELKERQEAEAAKRKDFKVDEEIRAQLVEILGEEDMCKIEDVYFNGAKMETSKSFDDKSNRTKIHQLLRQAFDNKLESVTSETNTFRVAMSNKGTRVNKQELLEKTKDANGVVNWGYGPSKPYLHFTMYKENKDTMDAVNTIAKYLRIPTKLVRFAGTKDRRAVTCQRLSVSTIGVDRLNSLNQCLKGIALGGFKFENESLSLGDLDGNEFVIVIREVSTSPESTMGLETILKEGCSSLENKGFINYYGMQRFGTFSISTHEIGKYLLNEQWKTAADLILSEQVNVLPKSVEARKIWAETKDPKLALAKMPRQCLAETAILYELARHTVDEHGDFPVTAYYTAIMKIPRNLRTMYVHAYQSYVWNMVASKRIELHGLNVVAGDLVLDQSGEEKDLLALDPTDSEPAFAEDLRETQFARAKPLSQADVESGKWSIQDVLLPTPGFDILYPENEELKNLYVEIMAKDNLDPFTMKKKVRDFSLAGSYRNIIQTAKNIEYHIVKYDNSTQQLINTDLEIMNNKKAKENGRSYMKDKLERIIPEKDGNMTAIILKFKLDISAYATMALRELMKLETSRRGDMCDVRT</sequence>
<accession>A0A0X8HTB2</accession>
<dbReference type="PROSITE" id="PS01268">
    <property type="entry name" value="UPF0024"/>
    <property type="match status" value="1"/>
</dbReference>
<dbReference type="InterPro" id="IPR011760">
    <property type="entry name" value="PsdUridine_synth_TruD_insert"/>
</dbReference>
<dbReference type="CDD" id="cd02576">
    <property type="entry name" value="PseudoU_synth_ScPUS7"/>
    <property type="match status" value="1"/>
</dbReference>
<dbReference type="InterPro" id="IPR020119">
    <property type="entry name" value="PsdUridine_synth_TruD_CS"/>
</dbReference>
<evidence type="ECO:0000256" key="1">
    <source>
        <dbReference type="ARBA" id="ARBA00007953"/>
    </source>
</evidence>
<feature type="region of interest" description="Disordered" evidence="4">
    <location>
        <begin position="1"/>
        <end position="32"/>
    </location>
</feature>
<dbReference type="InterPro" id="IPR020103">
    <property type="entry name" value="PsdUridine_synth_cat_dom_sf"/>
</dbReference>
<dbReference type="GO" id="GO:0003723">
    <property type="term" value="F:RNA binding"/>
    <property type="evidence" value="ECO:0007669"/>
    <property type="project" value="InterPro"/>
</dbReference>
<evidence type="ECO:0000256" key="4">
    <source>
        <dbReference type="SAM" id="MobiDB-lite"/>
    </source>
</evidence>
<dbReference type="FunFam" id="3.30.2350.20:FF:000011">
    <property type="entry name" value="Pseudouridine synthase"/>
    <property type="match status" value="1"/>
</dbReference>
<dbReference type="InterPro" id="IPR001656">
    <property type="entry name" value="PsdUridine_synth_TruD"/>
</dbReference>
<proteinExistence type="inferred from homology"/>
<evidence type="ECO:0000256" key="2">
    <source>
        <dbReference type="ARBA" id="ARBA00022694"/>
    </source>
</evidence>
<evidence type="ECO:0000313" key="7">
    <source>
        <dbReference type="Proteomes" id="UP000243052"/>
    </source>
</evidence>
<dbReference type="HAMAP" id="MF_01082">
    <property type="entry name" value="TruD"/>
    <property type="match status" value="1"/>
</dbReference>
<organism evidence="6 7">
    <name type="scientific">Eremothecium sinecaudum</name>
    <dbReference type="NCBI Taxonomy" id="45286"/>
    <lineage>
        <taxon>Eukaryota</taxon>
        <taxon>Fungi</taxon>
        <taxon>Dikarya</taxon>
        <taxon>Ascomycota</taxon>
        <taxon>Saccharomycotina</taxon>
        <taxon>Saccharomycetes</taxon>
        <taxon>Saccharomycetales</taxon>
        <taxon>Saccharomycetaceae</taxon>
        <taxon>Eremothecium</taxon>
    </lineage>
</organism>
<dbReference type="GO" id="GO:0008033">
    <property type="term" value="P:tRNA processing"/>
    <property type="evidence" value="ECO:0007669"/>
    <property type="project" value="UniProtKB-KW"/>
</dbReference>
<dbReference type="InterPro" id="IPR042214">
    <property type="entry name" value="TruD_catalytic"/>
</dbReference>
<dbReference type="Pfam" id="PF01142">
    <property type="entry name" value="TruD"/>
    <property type="match status" value="1"/>
</dbReference>
<dbReference type="Proteomes" id="UP000243052">
    <property type="component" value="Chromosome v"/>
</dbReference>
<feature type="compositionally biased region" description="Polar residues" evidence="4">
    <location>
        <begin position="12"/>
        <end position="29"/>
    </location>
</feature>
<dbReference type="SUPFAM" id="SSF55120">
    <property type="entry name" value="Pseudouridine synthase"/>
    <property type="match status" value="1"/>
</dbReference>
<feature type="domain" description="TRUD" evidence="5">
    <location>
        <begin position="330"/>
        <end position="578"/>
    </location>
</feature>
<name>A0A0X8HTB2_9SACH</name>
<dbReference type="PIRSF" id="PIRSF037016">
    <property type="entry name" value="Pseudouridin_synth_euk_prd"/>
    <property type="match status" value="1"/>
</dbReference>
<dbReference type="GO" id="GO:0005634">
    <property type="term" value="C:nucleus"/>
    <property type="evidence" value="ECO:0007669"/>
    <property type="project" value="TreeGrafter"/>
</dbReference>
<dbReference type="GO" id="GO:0001522">
    <property type="term" value="P:pseudouridine synthesis"/>
    <property type="evidence" value="ECO:0007669"/>
    <property type="project" value="InterPro"/>
</dbReference>
<feature type="region of interest" description="Disordered" evidence="4">
    <location>
        <begin position="81"/>
        <end position="101"/>
    </location>
</feature>
<gene>
    <name evidence="6" type="ORF">AW171_hschr53060</name>
</gene>
<dbReference type="PANTHER" id="PTHR13326">
    <property type="entry name" value="TRNA PSEUDOURIDINE SYNTHASE D"/>
    <property type="match status" value="1"/>
</dbReference>
<dbReference type="Gene3D" id="3.30.2350.20">
    <property type="entry name" value="TruD, catalytic domain"/>
    <property type="match status" value="2"/>
</dbReference>
<dbReference type="NCBIfam" id="TIGR00094">
    <property type="entry name" value="tRNA_TruD_broad"/>
    <property type="match status" value="1"/>
</dbReference>
<comment type="similarity">
    <text evidence="1">Belongs to the pseudouridine synthase TruD family.</text>
</comment>
<dbReference type="GeneID" id="28724403"/>
<evidence type="ECO:0000259" key="5">
    <source>
        <dbReference type="PROSITE" id="PS50984"/>
    </source>
</evidence>
<dbReference type="OrthoDB" id="447290at2759"/>